<proteinExistence type="predicted"/>
<evidence type="ECO:0000313" key="1">
    <source>
        <dbReference type="EMBL" id="AXH53944.1"/>
    </source>
</evidence>
<evidence type="ECO:0000313" key="2">
    <source>
        <dbReference type="Proteomes" id="UP000006426"/>
    </source>
</evidence>
<organism evidence="1 2">
    <name type="scientific">Pseudomonas amygdali pv. lachrymans str. M301315</name>
    <dbReference type="NCBI Taxonomy" id="629260"/>
    <lineage>
        <taxon>Bacteria</taxon>
        <taxon>Pseudomonadati</taxon>
        <taxon>Pseudomonadota</taxon>
        <taxon>Gammaproteobacteria</taxon>
        <taxon>Pseudomonadales</taxon>
        <taxon>Pseudomonadaceae</taxon>
        <taxon>Pseudomonas</taxon>
        <taxon>Pseudomonas amygdali</taxon>
    </lineage>
</organism>
<gene>
    <name evidence="1" type="ORF">PLA107_000215</name>
</gene>
<sequence>MEFIIMPIALTVFGVEAEGLDLTLAHVILRTVRGPGTYPEPNLPQGMMTDGAYRTKISDSEVTLVTWDKILSEAEEHFVGNEFIQGRFFIPVECPIAGGQMIVGHPFGPVIVKEKSQRARVTGTGLLLRKGIVSDSLLVDLNETLNKSLKPGAAPKALLSISLKLCELSGMGEVLKTRPQIGGVEYFFRAVGVGGIDGPLFEIVPKKPDFRTKEPMLQVSVHRFAAPLDLSFKLQVTLKNYDEVIRSKLIKIEAGISEVTLSAPIHITDVSVSVFDNVGELADELSVQFLQGTVFGLSMLGELDKLPPLFPGNPKSQDLESRARIHTMAFEGPSIGDRSGGLDLLRKQAISVSALIGPHLTGAENIWFEQGVESQIEVIRWIKKKIEHPGVTTAYLVDPYLGSEAVKRVVARQGNETAEVIILVSPGNIDPDAEKANTSNKSNYLENLKSTMNEWAHQLTGRISVVHIKRGNGSEQAFHDRYLCTIDQKGTPTTYMLSNSLSKAAGYWPFAICELNKTMSRQVHAYILNLIDGNLSNKNFQAELIWKKEKVQYSHPGRRSRFYHFESDPDWQPIKDFLSDIFNIIIRNSTYKPQVDARLNEFLSIWPKGKNEDLLAEELFKVVSHRDAIVAFVSERLRTNGRNNIADHLDNELLDSFLEQLPGPYQQGRWFVPSDARQSVLVSLGRTVARKQNASNFIRSKLNSKINELIMMIETQRNDRSAEAVQVALSLSTIALQVVAEAEGMDLRFRNGIAIDYIHWLGRIMRSDAAASMFPIHGNIFPDWLEDLTSVSQQLAKARLALGEPLDASIALIKNDLWVAPILKESIAAALIVP</sequence>
<dbReference type="EMBL" id="CP031225">
    <property type="protein sequence ID" value="AXH53944.1"/>
    <property type="molecule type" value="Genomic_DNA"/>
</dbReference>
<accession>A0AAD0LRK2</accession>
<reference evidence="1 2" key="1">
    <citation type="journal article" date="2011" name="PLoS Pathog.">
        <title>Dynamic evolution of pathogenicity revealed by sequencing and comparative genomics of 19 Pseudomonas syringae isolates.</title>
        <authorList>
            <person name="Baltrus D.A."/>
            <person name="Nishimura M.T."/>
            <person name="Romanchuk A."/>
            <person name="Chang J.H."/>
            <person name="Mukhtar M.S."/>
            <person name="Cherkis K."/>
            <person name="Roach J."/>
            <person name="Grant S.R."/>
            <person name="Jones C.D."/>
            <person name="Dangl J.L."/>
        </authorList>
    </citation>
    <scope>NUCLEOTIDE SEQUENCE [LARGE SCALE GENOMIC DNA]</scope>
    <source>
        <strain evidence="1 2">M301315</strain>
    </source>
</reference>
<dbReference type="RefSeq" id="WP_101165886.1">
    <property type="nucleotide sequence ID" value="NZ_CP031225.1"/>
</dbReference>
<protein>
    <submittedName>
        <fullName evidence="1">Uncharacterized protein</fullName>
    </submittedName>
</protein>
<dbReference type="Proteomes" id="UP000006426">
    <property type="component" value="Chromosome"/>
</dbReference>
<dbReference type="NCBIfam" id="NF040700">
    <property type="entry name" value="VPA1262_N_dom"/>
    <property type="match status" value="1"/>
</dbReference>
<dbReference type="AlphaFoldDB" id="A0AAD0LRK2"/>
<name>A0AAD0LRK2_PSEAV</name>